<dbReference type="GO" id="GO:0043565">
    <property type="term" value="F:sequence-specific DNA binding"/>
    <property type="evidence" value="ECO:0007669"/>
    <property type="project" value="InterPro"/>
</dbReference>
<evidence type="ECO:0000256" key="2">
    <source>
        <dbReference type="ARBA" id="ARBA00023125"/>
    </source>
</evidence>
<dbReference type="PROSITE" id="PS01124">
    <property type="entry name" value="HTH_ARAC_FAMILY_2"/>
    <property type="match status" value="1"/>
</dbReference>
<sequence length="279" mass="33064">MKRFVQFEPIFIRHFTTTQWPFPQHNHNYYELIFFHSGSGTHILNNVRTKYERKALFLLDPQDHHKISIREKTEFSVIRFLPVYLSGTDTREKKNWNLLMDELIVNREQLSNIIYHKRDLKKTEQLIRMMVKEWEDAGEQPNELMVHLLRTILVLLKRHIFQDTPANVLQQESVAMQVMQHIHANIQQPALLTIDYLAGAFHLSASYLSMLFRKEVGISVKDYISKYKYQLIAARLKHSQDLLKEISADFGFTDVSHFNKFVKGQSGLNPKDIRQREKK</sequence>
<dbReference type="PANTHER" id="PTHR43280">
    <property type="entry name" value="ARAC-FAMILY TRANSCRIPTIONAL REGULATOR"/>
    <property type="match status" value="1"/>
</dbReference>
<dbReference type="SUPFAM" id="SSF46689">
    <property type="entry name" value="Homeodomain-like"/>
    <property type="match status" value="2"/>
</dbReference>
<name>A0A1M7MUL5_9BACT</name>
<proteinExistence type="predicted"/>
<dbReference type="GO" id="GO:0003700">
    <property type="term" value="F:DNA-binding transcription factor activity"/>
    <property type="evidence" value="ECO:0007669"/>
    <property type="project" value="InterPro"/>
</dbReference>
<keyword evidence="3" id="KW-0804">Transcription</keyword>
<dbReference type="SUPFAM" id="SSF51215">
    <property type="entry name" value="Regulatory protein AraC"/>
    <property type="match status" value="1"/>
</dbReference>
<dbReference type="OrthoDB" id="636258at2"/>
<dbReference type="RefSeq" id="WP_073087578.1">
    <property type="nucleotide sequence ID" value="NZ_FRBL01000015.1"/>
</dbReference>
<dbReference type="SMART" id="SM00342">
    <property type="entry name" value="HTH_ARAC"/>
    <property type="match status" value="1"/>
</dbReference>
<keyword evidence="2" id="KW-0238">DNA-binding</keyword>
<dbReference type="Pfam" id="PF12833">
    <property type="entry name" value="HTH_18"/>
    <property type="match status" value="1"/>
</dbReference>
<evidence type="ECO:0000259" key="4">
    <source>
        <dbReference type="PROSITE" id="PS01124"/>
    </source>
</evidence>
<reference evidence="5 6" key="1">
    <citation type="submission" date="2016-11" db="EMBL/GenBank/DDBJ databases">
        <authorList>
            <person name="Jaros S."/>
            <person name="Januszkiewicz K."/>
            <person name="Wedrychowicz H."/>
        </authorList>
    </citation>
    <scope>NUCLEOTIDE SEQUENCE [LARGE SCALE GENOMIC DNA]</scope>
    <source>
        <strain evidence="5 6">DSM 27406</strain>
    </source>
</reference>
<protein>
    <submittedName>
        <fullName evidence="5">Helix-turn-helix domain-containing protein</fullName>
    </submittedName>
</protein>
<dbReference type="Proteomes" id="UP000184420">
    <property type="component" value="Unassembled WGS sequence"/>
</dbReference>
<evidence type="ECO:0000256" key="1">
    <source>
        <dbReference type="ARBA" id="ARBA00023015"/>
    </source>
</evidence>
<dbReference type="STRING" id="1419482.SAMN05444266_1157"/>
<dbReference type="EMBL" id="FRBL01000015">
    <property type="protein sequence ID" value="SHM94827.1"/>
    <property type="molecule type" value="Genomic_DNA"/>
</dbReference>
<keyword evidence="1" id="KW-0805">Transcription regulation</keyword>
<dbReference type="AlphaFoldDB" id="A0A1M7MUL5"/>
<dbReference type="Gene3D" id="1.10.10.60">
    <property type="entry name" value="Homeodomain-like"/>
    <property type="match status" value="2"/>
</dbReference>
<dbReference type="InterPro" id="IPR037923">
    <property type="entry name" value="HTH-like"/>
</dbReference>
<evidence type="ECO:0000313" key="5">
    <source>
        <dbReference type="EMBL" id="SHM94827.1"/>
    </source>
</evidence>
<accession>A0A1M7MUL5</accession>
<organism evidence="5 6">
    <name type="scientific">Chitinophaga jiangningensis</name>
    <dbReference type="NCBI Taxonomy" id="1419482"/>
    <lineage>
        <taxon>Bacteria</taxon>
        <taxon>Pseudomonadati</taxon>
        <taxon>Bacteroidota</taxon>
        <taxon>Chitinophagia</taxon>
        <taxon>Chitinophagales</taxon>
        <taxon>Chitinophagaceae</taxon>
        <taxon>Chitinophaga</taxon>
    </lineage>
</organism>
<feature type="domain" description="HTH araC/xylS-type" evidence="4">
    <location>
        <begin position="176"/>
        <end position="276"/>
    </location>
</feature>
<gene>
    <name evidence="5" type="ORF">SAMN05444266_1157</name>
</gene>
<dbReference type="PANTHER" id="PTHR43280:SF28">
    <property type="entry name" value="HTH-TYPE TRANSCRIPTIONAL ACTIVATOR RHAS"/>
    <property type="match status" value="1"/>
</dbReference>
<dbReference type="InterPro" id="IPR009057">
    <property type="entry name" value="Homeodomain-like_sf"/>
</dbReference>
<evidence type="ECO:0000313" key="6">
    <source>
        <dbReference type="Proteomes" id="UP000184420"/>
    </source>
</evidence>
<evidence type="ECO:0000256" key="3">
    <source>
        <dbReference type="ARBA" id="ARBA00023163"/>
    </source>
</evidence>
<keyword evidence="6" id="KW-1185">Reference proteome</keyword>
<dbReference type="InterPro" id="IPR018060">
    <property type="entry name" value="HTH_AraC"/>
</dbReference>